<dbReference type="AlphaFoldDB" id="A0A8I2YUT4"/>
<keyword evidence="6 8" id="KW-1133">Transmembrane helix</keyword>
<evidence type="ECO:0000256" key="3">
    <source>
        <dbReference type="ARBA" id="ARBA00022448"/>
    </source>
</evidence>
<keyword evidence="4" id="KW-1003">Cell membrane</keyword>
<reference evidence="9" key="1">
    <citation type="submission" date="2021-03" db="EMBL/GenBank/DDBJ databases">
        <title>Evolutionary innovations through gain and loss of genes in the ectomycorrhizal Boletales.</title>
        <authorList>
            <person name="Wu G."/>
            <person name="Miyauchi S."/>
            <person name="Morin E."/>
            <person name="Yang Z.-L."/>
            <person name="Xu J."/>
            <person name="Martin F.M."/>
        </authorList>
    </citation>
    <scope>NUCLEOTIDE SEQUENCE</scope>
    <source>
        <strain evidence="9">BR01</strain>
    </source>
</reference>
<keyword evidence="3" id="KW-0813">Transport</keyword>
<dbReference type="Proteomes" id="UP000683000">
    <property type="component" value="Unassembled WGS sequence"/>
</dbReference>
<comment type="subcellular location">
    <subcellularLocation>
        <location evidence="1">Cell membrane</location>
        <topology evidence="1">Multi-pass membrane protein</topology>
    </subcellularLocation>
</comment>
<feature type="transmembrane region" description="Helical" evidence="8">
    <location>
        <begin position="6"/>
        <end position="25"/>
    </location>
</feature>
<dbReference type="Gene3D" id="1.50.10.150">
    <property type="entry name" value="Voltage-dependent anion channel"/>
    <property type="match status" value="1"/>
</dbReference>
<evidence type="ECO:0000313" key="9">
    <source>
        <dbReference type="EMBL" id="KAG6378057.1"/>
    </source>
</evidence>
<gene>
    <name evidence="9" type="ORF">JVT61DRAFT_13739</name>
</gene>
<evidence type="ECO:0000256" key="7">
    <source>
        <dbReference type="ARBA" id="ARBA00023136"/>
    </source>
</evidence>
<feature type="transmembrane region" description="Helical" evidence="8">
    <location>
        <begin position="185"/>
        <end position="214"/>
    </location>
</feature>
<accession>A0A8I2YUT4</accession>
<evidence type="ECO:0000313" key="10">
    <source>
        <dbReference type="Proteomes" id="UP000683000"/>
    </source>
</evidence>
<dbReference type="GO" id="GO:0005886">
    <property type="term" value="C:plasma membrane"/>
    <property type="evidence" value="ECO:0007669"/>
    <property type="project" value="UniProtKB-SubCell"/>
</dbReference>
<evidence type="ECO:0000256" key="1">
    <source>
        <dbReference type="ARBA" id="ARBA00004651"/>
    </source>
</evidence>
<feature type="transmembrane region" description="Helical" evidence="8">
    <location>
        <begin position="145"/>
        <end position="173"/>
    </location>
</feature>
<feature type="transmembrane region" description="Helical" evidence="8">
    <location>
        <begin position="115"/>
        <end position="139"/>
    </location>
</feature>
<feature type="transmembrane region" description="Helical" evidence="8">
    <location>
        <begin position="318"/>
        <end position="337"/>
    </location>
</feature>
<feature type="transmembrane region" description="Helical" evidence="8">
    <location>
        <begin position="234"/>
        <end position="261"/>
    </location>
</feature>
<sequence>MKLFSLAFFFLNLALFVLFTVLSAARYILFPGVWSRMLRHPVQSLFLGTFPMGATTLFSVSITMIYGTYNFGGRLFVYAIWILWWLDVAISVLCCWGTVHIMITLQEHSIESMALTWLLPVVTLVVGASTGGIIAQALIPYSPNAALVTVTFSACIVVIGLALTMMLLPVYLLRTIVYGYSKGPGILSVFFPLGPAGQGAYAILLIGSAFKSILPLTHGASDGLLGTPGTGETIDVICIVVAFALWCFGTMWMGSAFLGLWHSLRRVQVPFRLTFWSMIFPNVRPRVFSDGDTADGVRFQGVYANCTLALAVTFSSSFFRVWGAIYAVGTLLLWIYVAVQTIRMFPSGQIFDALPMEADIGQK</sequence>
<dbReference type="OrthoDB" id="1099at2759"/>
<keyword evidence="7 8" id="KW-0472">Membrane</keyword>
<dbReference type="PANTHER" id="PTHR31686">
    <property type="match status" value="1"/>
</dbReference>
<dbReference type="InterPro" id="IPR051629">
    <property type="entry name" value="Sulfite_efflux_TDT"/>
</dbReference>
<name>A0A8I2YUT4_9AGAM</name>
<feature type="transmembrane region" description="Helical" evidence="8">
    <location>
        <begin position="45"/>
        <end position="69"/>
    </location>
</feature>
<evidence type="ECO:0000256" key="8">
    <source>
        <dbReference type="SAM" id="Phobius"/>
    </source>
</evidence>
<evidence type="ECO:0000256" key="6">
    <source>
        <dbReference type="ARBA" id="ARBA00022989"/>
    </source>
</evidence>
<organism evidence="9 10">
    <name type="scientific">Boletus reticuloceps</name>
    <dbReference type="NCBI Taxonomy" id="495285"/>
    <lineage>
        <taxon>Eukaryota</taxon>
        <taxon>Fungi</taxon>
        <taxon>Dikarya</taxon>
        <taxon>Basidiomycota</taxon>
        <taxon>Agaricomycotina</taxon>
        <taxon>Agaricomycetes</taxon>
        <taxon>Agaricomycetidae</taxon>
        <taxon>Boletales</taxon>
        <taxon>Boletineae</taxon>
        <taxon>Boletaceae</taxon>
        <taxon>Boletoideae</taxon>
        <taxon>Boletus</taxon>
    </lineage>
</organism>
<keyword evidence="10" id="KW-1185">Reference proteome</keyword>
<dbReference type="InterPro" id="IPR038665">
    <property type="entry name" value="Voltage-dep_anion_channel_sf"/>
</dbReference>
<comment type="similarity">
    <text evidence="2">Belongs to the tellurite-resistance/dicarboxylate transporter (TDT) family.</text>
</comment>
<evidence type="ECO:0000256" key="4">
    <source>
        <dbReference type="ARBA" id="ARBA00022475"/>
    </source>
</evidence>
<keyword evidence="5 8" id="KW-0812">Transmembrane</keyword>
<dbReference type="EMBL" id="JAGFBS010000007">
    <property type="protein sequence ID" value="KAG6378057.1"/>
    <property type="molecule type" value="Genomic_DNA"/>
</dbReference>
<comment type="caution">
    <text evidence="9">The sequence shown here is derived from an EMBL/GenBank/DDBJ whole genome shotgun (WGS) entry which is preliminary data.</text>
</comment>
<dbReference type="InterPro" id="IPR004695">
    <property type="entry name" value="SLAC1/Mae1/Ssu1/TehA"/>
</dbReference>
<evidence type="ECO:0000256" key="5">
    <source>
        <dbReference type="ARBA" id="ARBA00022692"/>
    </source>
</evidence>
<dbReference type="Pfam" id="PF03595">
    <property type="entry name" value="SLAC1"/>
    <property type="match status" value="1"/>
</dbReference>
<proteinExistence type="inferred from homology"/>
<protein>
    <submittedName>
        <fullName evidence="9">Voltage-dependent anion channel-domain-containing protein</fullName>
    </submittedName>
</protein>
<dbReference type="PANTHER" id="PTHR31686:SF1">
    <property type="entry name" value="SULFITE EFFLUX PUMP SSU1"/>
    <property type="match status" value="1"/>
</dbReference>
<feature type="transmembrane region" description="Helical" evidence="8">
    <location>
        <begin position="75"/>
        <end position="103"/>
    </location>
</feature>
<dbReference type="GO" id="GO:0000319">
    <property type="term" value="F:sulfite transmembrane transporter activity"/>
    <property type="evidence" value="ECO:0007669"/>
    <property type="project" value="TreeGrafter"/>
</dbReference>
<evidence type="ECO:0000256" key="2">
    <source>
        <dbReference type="ARBA" id="ARBA00008566"/>
    </source>
</evidence>